<evidence type="ECO:0000256" key="7">
    <source>
        <dbReference type="ARBA" id="ARBA00023128"/>
    </source>
</evidence>
<dbReference type="GO" id="GO:0000001">
    <property type="term" value="P:mitochondrion inheritance"/>
    <property type="evidence" value="ECO:0007669"/>
    <property type="project" value="InterPro"/>
</dbReference>
<dbReference type="eggNOG" id="ENOG502QQJG">
    <property type="taxonomic scope" value="Eukaryota"/>
</dbReference>
<dbReference type="GO" id="GO:0007005">
    <property type="term" value="P:mitochondrion organization"/>
    <property type="evidence" value="ECO:0007669"/>
    <property type="project" value="InterPro"/>
</dbReference>
<evidence type="ECO:0000256" key="1">
    <source>
        <dbReference type="ARBA" id="ARBA00004273"/>
    </source>
</evidence>
<dbReference type="GeneID" id="19321405"/>
<evidence type="ECO:0000313" key="12">
    <source>
        <dbReference type="Proteomes" id="UP000014074"/>
    </source>
</evidence>
<dbReference type="AlphaFoldDB" id="R8BV19"/>
<organism evidence="11 12">
    <name type="scientific">Phaeoacremonium minimum (strain UCR-PA7)</name>
    <name type="common">Esca disease fungus</name>
    <name type="synonym">Togninia minima</name>
    <dbReference type="NCBI Taxonomy" id="1286976"/>
    <lineage>
        <taxon>Eukaryota</taxon>
        <taxon>Fungi</taxon>
        <taxon>Dikarya</taxon>
        <taxon>Ascomycota</taxon>
        <taxon>Pezizomycotina</taxon>
        <taxon>Sordariomycetes</taxon>
        <taxon>Sordariomycetidae</taxon>
        <taxon>Togniniales</taxon>
        <taxon>Togniniaceae</taxon>
        <taxon>Phaeoacremonium</taxon>
    </lineage>
</organism>
<evidence type="ECO:0000256" key="5">
    <source>
        <dbReference type="ARBA" id="ARBA00022946"/>
    </source>
</evidence>
<evidence type="ECO:0000313" key="11">
    <source>
        <dbReference type="EMBL" id="EOO03216.1"/>
    </source>
</evidence>
<feature type="transmembrane region" description="Helical" evidence="10">
    <location>
        <begin position="513"/>
        <end position="534"/>
    </location>
</feature>
<evidence type="ECO:0000256" key="2">
    <source>
        <dbReference type="ARBA" id="ARBA00005687"/>
    </source>
</evidence>
<dbReference type="RefSeq" id="XP_007912050.1">
    <property type="nucleotide sequence ID" value="XM_007913859.1"/>
</dbReference>
<keyword evidence="3 10" id="KW-0812">Transmembrane</keyword>
<dbReference type="PANTHER" id="PTHR31068:SF0">
    <property type="entry name" value="MITOCHONDRIAL DISTRIBUTION AND MORPHOLOGY PROTEIN 31"/>
    <property type="match status" value="1"/>
</dbReference>
<evidence type="ECO:0000256" key="10">
    <source>
        <dbReference type="SAM" id="Phobius"/>
    </source>
</evidence>
<keyword evidence="5" id="KW-0809">Transit peptide</keyword>
<evidence type="ECO:0000256" key="3">
    <source>
        <dbReference type="ARBA" id="ARBA00022692"/>
    </source>
</evidence>
<protein>
    <submittedName>
        <fullName evidence="11">Putative mitochondrial distribution and morphology protein 31 protein</fullName>
    </submittedName>
</protein>
<sequence>MRPWNADEWGAFVSWIVLGHFVWILVGTTTFFSLLIFMVNTVFAQETLAKWIGDYLTQAAGVTIVFESAIVPKWKDGVITFRNVFVSRRPGQLKSSVKKGSPSDAAAAAAAKHAGHELSDQVEDDGNYTQFDLTINAVDVTLSFMKWWNGKGLLKDVEVKGVRGVVDRTSVVWSAEGIDPLSYRHKHEPGDFEIEHFKLEDLLVTIHQPGGFRPFSVSIFSCELPQLRKQWLFYDFLSASHMSGSFDGSLFTIHPRQIHGVPAGDEHHAAQNFGEPGAWKKFSRLRIDGLRIDHLNRGVEGPFGWIYEGNVDIIADVMFPADPDDSIGRVMSDFYDKMEEAVTSNRYLRILDRDGPNEIENPRGLPAVQRGHLELDQESGSSISPATHIEAVETGTSVPETKLDGPAEEPPQYLVMDLRLHLNDVRAAVPMFHTTPDMSYINQTLIRPIVAYINTRHTYIPITCRIVKRHPDFEGSWTIFDCGLMDDLSAEVYSAFAHDVEDQQSRVRRLKKVGFWAVSVAVQALLVGVAGDLIT</sequence>
<comment type="similarity">
    <text evidence="2">Belongs to the MDM31/MDM32 family.</text>
</comment>
<dbReference type="EMBL" id="KB932846">
    <property type="protein sequence ID" value="EOO03216.1"/>
    <property type="molecule type" value="Genomic_DNA"/>
</dbReference>
<dbReference type="OrthoDB" id="17678at2759"/>
<feature type="transmembrane region" description="Helical" evidence="10">
    <location>
        <begin position="12"/>
        <end position="37"/>
    </location>
</feature>
<dbReference type="KEGG" id="tmn:UCRPA7_1272"/>
<comment type="subcellular location">
    <subcellularLocation>
        <location evidence="1">Mitochondrion inner membrane</location>
    </subcellularLocation>
</comment>
<dbReference type="PANTHER" id="PTHR31068">
    <property type="entry name" value="MITOCHONDRIAL DISTRIBUTION AND MORPHOLOGY PROTEIN 31"/>
    <property type="match status" value="1"/>
</dbReference>
<keyword evidence="6 10" id="KW-1133">Transmembrane helix</keyword>
<evidence type="ECO:0000256" key="6">
    <source>
        <dbReference type="ARBA" id="ARBA00022989"/>
    </source>
</evidence>
<evidence type="ECO:0000256" key="4">
    <source>
        <dbReference type="ARBA" id="ARBA00022792"/>
    </source>
</evidence>
<proteinExistence type="inferred from homology"/>
<evidence type="ECO:0000256" key="9">
    <source>
        <dbReference type="ARBA" id="ARBA00025191"/>
    </source>
</evidence>
<dbReference type="GO" id="GO:0005743">
    <property type="term" value="C:mitochondrial inner membrane"/>
    <property type="evidence" value="ECO:0007669"/>
    <property type="project" value="UniProtKB-SubCell"/>
</dbReference>
<comment type="function">
    <text evidence="9">Involved in the organization of the mitochondrial membranes and the global structure of the mitochondria. Also required for mitochondrial distribution and mobility as well as for the maintenance of mitochondrial DNA nucleoids structures.</text>
</comment>
<keyword evidence="4" id="KW-0999">Mitochondrion inner membrane</keyword>
<gene>
    <name evidence="11" type="ORF">UCRPA7_1272</name>
</gene>
<accession>R8BV19</accession>
<keyword evidence="7" id="KW-0496">Mitochondrion</keyword>
<keyword evidence="12" id="KW-1185">Reference proteome</keyword>
<name>R8BV19_PHAM7</name>
<dbReference type="HOGENOM" id="CLU_016236_2_0_1"/>
<keyword evidence="8 10" id="KW-0472">Membrane</keyword>
<evidence type="ECO:0000256" key="8">
    <source>
        <dbReference type="ARBA" id="ARBA00023136"/>
    </source>
</evidence>
<dbReference type="InterPro" id="IPR012571">
    <property type="entry name" value="Mdm31/Mdm32"/>
</dbReference>
<dbReference type="Pfam" id="PF08118">
    <property type="entry name" value="MDM31_MDM32"/>
    <property type="match status" value="1"/>
</dbReference>
<dbReference type="Proteomes" id="UP000014074">
    <property type="component" value="Unassembled WGS sequence"/>
</dbReference>
<reference evidence="12" key="1">
    <citation type="journal article" date="2013" name="Genome Announc.">
        <title>Draft genome sequence of the ascomycete Phaeoacremonium aleophilum strain UCR-PA7, a causal agent of the esca disease complex in grapevines.</title>
        <authorList>
            <person name="Blanco-Ulate B."/>
            <person name="Rolshausen P."/>
            <person name="Cantu D."/>
        </authorList>
    </citation>
    <scope>NUCLEOTIDE SEQUENCE [LARGE SCALE GENOMIC DNA]</scope>
    <source>
        <strain evidence="12">UCR-PA7</strain>
    </source>
</reference>